<keyword evidence="3 7" id="KW-0560">Oxidoreductase</keyword>
<keyword evidence="2 7" id="KW-0444">Lipid biosynthesis</keyword>
<feature type="binding site" evidence="7">
    <location>
        <position position="133"/>
    </location>
    <ligand>
        <name>sn-glycerol 3-phosphate</name>
        <dbReference type="ChEBI" id="CHEBI:57597"/>
    </ligand>
</feature>
<dbReference type="OrthoDB" id="9812273at2"/>
<keyword evidence="7" id="KW-0521">NADP</keyword>
<keyword evidence="11" id="KW-1185">Reference proteome</keyword>
<evidence type="ECO:0000256" key="5">
    <source>
        <dbReference type="ARBA" id="ARBA00023209"/>
    </source>
</evidence>
<dbReference type="InterPro" id="IPR006168">
    <property type="entry name" value="G3P_DH_NAD-dep"/>
</dbReference>
<accession>A0A2M9DBX7</accession>
<dbReference type="PROSITE" id="PS00957">
    <property type="entry name" value="NAD_G3PDH"/>
    <property type="match status" value="1"/>
</dbReference>
<feature type="binding site" evidence="7">
    <location>
        <position position="12"/>
    </location>
    <ligand>
        <name>NADPH</name>
        <dbReference type="ChEBI" id="CHEBI:57783"/>
    </ligand>
</feature>
<keyword evidence="4 7" id="KW-0443">Lipid metabolism</keyword>
<sequence length="323" mass="33227">MSDVDIIGAGAFGTALGVTLARDGRRVCLWSRNPGHRDEMRESRRNDRRLPGVELPPSLNIADDPAALRADTVLLAIPAQTLDGFLTENRKLLAGRRLVACAKGIDLRSGLGPTGIIANAVPDSVPAILSGPSFAVDLANGLPTALTLACADPAAGTALQTLLSTAALRLYLTSDTVGAELGGALKNVMAIACGLTVGAGLGESARAALMTRGYAEMGRFARLRGARPETLAGLSGFGDMVLTCTSEKSRNYAHGLALGRGDASGTGAGTTVEGVHTARAVAGIAKQEGIDMPITTLVNAVVSGKIDVDRAKELLLARPLKEE</sequence>
<keyword evidence="7" id="KW-0547">Nucleotide-binding</keyword>
<dbReference type="InterPro" id="IPR011128">
    <property type="entry name" value="G3P_DH_NAD-dep_N"/>
</dbReference>
<evidence type="ECO:0000256" key="6">
    <source>
        <dbReference type="ARBA" id="ARBA00023264"/>
    </source>
</evidence>
<evidence type="ECO:0000256" key="7">
    <source>
        <dbReference type="HAMAP-Rule" id="MF_00394"/>
    </source>
</evidence>
<dbReference type="GO" id="GO:0005829">
    <property type="term" value="C:cytosol"/>
    <property type="evidence" value="ECO:0007669"/>
    <property type="project" value="TreeGrafter"/>
</dbReference>
<dbReference type="InterPro" id="IPR008927">
    <property type="entry name" value="6-PGluconate_DH-like_C_sf"/>
</dbReference>
<evidence type="ECO:0000313" key="11">
    <source>
        <dbReference type="Proteomes" id="UP000187266"/>
    </source>
</evidence>
<dbReference type="RefSeq" id="WP_076979819.1">
    <property type="nucleotide sequence ID" value="NZ_CP019124.1"/>
</dbReference>
<accession>A0A1U7DIU9</accession>
<dbReference type="Gene3D" id="3.40.50.720">
    <property type="entry name" value="NAD(P)-binding Rossmann-like Domain"/>
    <property type="match status" value="1"/>
</dbReference>
<dbReference type="SUPFAM" id="SSF51735">
    <property type="entry name" value="NAD(P)-binding Rossmann-fold domains"/>
    <property type="match status" value="1"/>
</dbReference>
<comment type="pathway">
    <text evidence="7">Membrane lipid metabolism; glycerophospholipid metabolism.</text>
</comment>
<feature type="binding site" evidence="7">
    <location>
        <position position="32"/>
    </location>
    <ligand>
        <name>NADPH</name>
        <dbReference type="ChEBI" id="CHEBI:57783"/>
    </ligand>
</feature>
<dbReference type="InterPro" id="IPR013328">
    <property type="entry name" value="6PGD_dom2"/>
</dbReference>
<proteinExistence type="inferred from homology"/>
<dbReference type="Proteomes" id="UP000187266">
    <property type="component" value="Chromosome"/>
</dbReference>
<reference evidence="10 11" key="1">
    <citation type="submission" date="2017-01" db="EMBL/GenBank/DDBJ databases">
        <title>Genomic analysis of Xuhuaishuia manganoxidans DY6-4.</title>
        <authorList>
            <person name="Wang X."/>
        </authorList>
    </citation>
    <scope>NUCLEOTIDE SEQUENCE [LARGE SCALE GENOMIC DNA]</scope>
    <source>
        <strain evidence="10 11">DY6-4</strain>
    </source>
</reference>
<name>A0A1U7DIU9_9RHOB</name>
<dbReference type="GO" id="GO:0046168">
    <property type="term" value="P:glycerol-3-phosphate catabolic process"/>
    <property type="evidence" value="ECO:0007669"/>
    <property type="project" value="InterPro"/>
</dbReference>
<dbReference type="EC" id="1.1.1.94" evidence="7"/>
<dbReference type="Pfam" id="PF07479">
    <property type="entry name" value="NAD_Gly3P_dh_C"/>
    <property type="match status" value="1"/>
</dbReference>
<organism evidence="10 11">
    <name type="scientific">Brevirhabdus pacifica</name>
    <dbReference type="NCBI Taxonomy" id="1267768"/>
    <lineage>
        <taxon>Bacteria</taxon>
        <taxon>Pseudomonadati</taxon>
        <taxon>Pseudomonadota</taxon>
        <taxon>Alphaproteobacteria</taxon>
        <taxon>Rhodobacterales</taxon>
        <taxon>Paracoccaceae</taxon>
        <taxon>Brevirhabdus</taxon>
    </lineage>
</organism>
<dbReference type="EMBL" id="CP019124">
    <property type="protein sequence ID" value="APX89798.1"/>
    <property type="molecule type" value="Genomic_DNA"/>
</dbReference>
<evidence type="ECO:0000256" key="8">
    <source>
        <dbReference type="RuleBase" id="RU000437"/>
    </source>
</evidence>
<dbReference type="PRINTS" id="PR00077">
    <property type="entry name" value="GPDHDRGNASE"/>
</dbReference>
<evidence type="ECO:0000256" key="3">
    <source>
        <dbReference type="ARBA" id="ARBA00023002"/>
    </source>
</evidence>
<keyword evidence="6 7" id="KW-1208">Phospholipid metabolism</keyword>
<feature type="binding site" evidence="7">
    <location>
        <position position="186"/>
    </location>
    <ligand>
        <name>sn-glycerol 3-phosphate</name>
        <dbReference type="ChEBI" id="CHEBI:57597"/>
    </ligand>
</feature>
<comment type="caution">
    <text evidence="7">Lacks conserved residue(s) required for the propagation of feature annotation.</text>
</comment>
<dbReference type="GO" id="GO:0006650">
    <property type="term" value="P:glycerophospholipid metabolic process"/>
    <property type="evidence" value="ECO:0007669"/>
    <property type="project" value="UniProtKB-UniRule"/>
</dbReference>
<evidence type="ECO:0000256" key="4">
    <source>
        <dbReference type="ARBA" id="ARBA00023098"/>
    </source>
</evidence>
<dbReference type="UniPathway" id="UPA00940"/>
<feature type="binding site" evidence="7">
    <location>
        <position position="251"/>
    </location>
    <ligand>
        <name>sn-glycerol 3-phosphate</name>
        <dbReference type="ChEBI" id="CHEBI:57597"/>
    </ligand>
</feature>
<gene>
    <name evidence="7" type="primary">gpsA</name>
    <name evidence="10" type="ORF">BV394_08800</name>
</gene>
<dbReference type="NCBIfam" id="NF000940">
    <property type="entry name" value="PRK00094.1-2"/>
    <property type="match status" value="1"/>
</dbReference>
<feature type="binding site" evidence="7">
    <location>
        <position position="103"/>
    </location>
    <ligand>
        <name>sn-glycerol 3-phosphate</name>
        <dbReference type="ChEBI" id="CHEBI:57597"/>
    </ligand>
</feature>
<dbReference type="GO" id="GO:0005975">
    <property type="term" value="P:carbohydrate metabolic process"/>
    <property type="evidence" value="ECO:0007669"/>
    <property type="project" value="InterPro"/>
</dbReference>
<dbReference type="AlphaFoldDB" id="A0A1U7DIU9"/>
<dbReference type="InterPro" id="IPR006109">
    <property type="entry name" value="G3P_DH_NAD-dep_C"/>
</dbReference>
<evidence type="ECO:0000256" key="1">
    <source>
        <dbReference type="ARBA" id="ARBA00011009"/>
    </source>
</evidence>
<evidence type="ECO:0000313" key="10">
    <source>
        <dbReference type="EMBL" id="APX89798.1"/>
    </source>
</evidence>
<feature type="binding site" evidence="7">
    <location>
        <position position="273"/>
    </location>
    <ligand>
        <name>NADPH</name>
        <dbReference type="ChEBI" id="CHEBI:57783"/>
    </ligand>
</feature>
<dbReference type="PANTHER" id="PTHR11728:SF1">
    <property type="entry name" value="GLYCEROL-3-PHOSPHATE DEHYDROGENASE [NAD(+)] 2, CHLOROPLASTIC"/>
    <property type="match status" value="1"/>
</dbReference>
<dbReference type="SUPFAM" id="SSF48179">
    <property type="entry name" value="6-phosphogluconate dehydrogenase C-terminal domain-like"/>
    <property type="match status" value="1"/>
</dbReference>
<feature type="active site" description="Proton acceptor" evidence="7">
    <location>
        <position position="186"/>
    </location>
</feature>
<dbReference type="InterPro" id="IPR036291">
    <property type="entry name" value="NAD(P)-bd_dom_sf"/>
</dbReference>
<feature type="binding site" evidence="7">
    <location>
        <position position="250"/>
    </location>
    <ligand>
        <name>NADPH</name>
        <dbReference type="ChEBI" id="CHEBI:57783"/>
    </ligand>
</feature>
<comment type="catalytic activity">
    <reaction evidence="7">
        <text>sn-glycerol 3-phosphate + NAD(+) = dihydroxyacetone phosphate + NADH + H(+)</text>
        <dbReference type="Rhea" id="RHEA:11092"/>
        <dbReference type="ChEBI" id="CHEBI:15378"/>
        <dbReference type="ChEBI" id="CHEBI:57540"/>
        <dbReference type="ChEBI" id="CHEBI:57597"/>
        <dbReference type="ChEBI" id="CHEBI:57642"/>
        <dbReference type="ChEBI" id="CHEBI:57945"/>
        <dbReference type="EC" id="1.1.1.94"/>
    </reaction>
</comment>
<comment type="catalytic activity">
    <reaction evidence="7 9">
        <text>sn-glycerol 3-phosphate + NADP(+) = dihydroxyacetone phosphate + NADPH + H(+)</text>
        <dbReference type="Rhea" id="RHEA:11096"/>
        <dbReference type="ChEBI" id="CHEBI:15378"/>
        <dbReference type="ChEBI" id="CHEBI:57597"/>
        <dbReference type="ChEBI" id="CHEBI:57642"/>
        <dbReference type="ChEBI" id="CHEBI:57783"/>
        <dbReference type="ChEBI" id="CHEBI:58349"/>
        <dbReference type="EC" id="1.1.1.94"/>
    </reaction>
</comment>
<dbReference type="Pfam" id="PF01210">
    <property type="entry name" value="NAD_Gly3P_dh_N"/>
    <property type="match status" value="1"/>
</dbReference>
<dbReference type="NCBIfam" id="NF000942">
    <property type="entry name" value="PRK00094.1-4"/>
    <property type="match status" value="1"/>
</dbReference>
<dbReference type="STRING" id="1267768.BV394_08800"/>
<comment type="subcellular location">
    <subcellularLocation>
        <location evidence="7">Cytoplasm</location>
    </subcellularLocation>
</comment>
<evidence type="ECO:0000256" key="9">
    <source>
        <dbReference type="RuleBase" id="RU000439"/>
    </source>
</evidence>
<protein>
    <recommendedName>
        <fullName evidence="7">Glycerol-3-phosphate dehydrogenase [NAD(P)+]</fullName>
        <ecNumber evidence="7">1.1.1.94</ecNumber>
    </recommendedName>
    <alternativeName>
        <fullName evidence="7">NAD(P)(+)-dependent glycerol-3-phosphate dehydrogenase</fullName>
    </alternativeName>
    <alternativeName>
        <fullName evidence="7">NAD(P)H-dependent dihydroxyacetone-phosphate reductase</fullName>
    </alternativeName>
</protein>
<comment type="similarity">
    <text evidence="1 7 8">Belongs to the NAD-dependent glycerol-3-phosphate dehydrogenase family.</text>
</comment>
<feature type="binding site" evidence="7">
    <location>
        <position position="131"/>
    </location>
    <ligand>
        <name>sn-glycerol 3-phosphate</name>
        <dbReference type="ChEBI" id="CHEBI:57597"/>
    </ligand>
</feature>
<keyword evidence="7" id="KW-0963">Cytoplasm</keyword>
<dbReference type="GO" id="GO:0008654">
    <property type="term" value="P:phospholipid biosynthetic process"/>
    <property type="evidence" value="ECO:0007669"/>
    <property type="project" value="UniProtKB-KW"/>
</dbReference>
<keyword evidence="7 8" id="KW-0520">NAD</keyword>
<dbReference type="GO" id="GO:0047952">
    <property type="term" value="F:glycerol-3-phosphate dehydrogenase [NAD(P)+] activity"/>
    <property type="evidence" value="ECO:0007669"/>
    <property type="project" value="UniProtKB-UniRule"/>
</dbReference>
<dbReference type="GO" id="GO:0051287">
    <property type="term" value="F:NAD binding"/>
    <property type="evidence" value="ECO:0007669"/>
    <property type="project" value="InterPro"/>
</dbReference>
<comment type="function">
    <text evidence="7">Catalyzes the reduction of the glycolytic intermediate dihydroxyacetone phosphate (DHAP) to sn-glycerol 3-phosphate (G3P), the key precursor for phospholipid synthesis.</text>
</comment>
<feature type="binding site" evidence="7">
    <location>
        <position position="239"/>
    </location>
    <ligand>
        <name>sn-glycerol 3-phosphate</name>
        <dbReference type="ChEBI" id="CHEBI:57597"/>
    </ligand>
</feature>
<evidence type="ECO:0000256" key="2">
    <source>
        <dbReference type="ARBA" id="ARBA00022516"/>
    </source>
</evidence>
<feature type="binding site" evidence="7">
    <location>
        <position position="135"/>
    </location>
    <ligand>
        <name>NADPH</name>
        <dbReference type="ChEBI" id="CHEBI:57783"/>
    </ligand>
</feature>
<feature type="binding site" evidence="7">
    <location>
        <position position="249"/>
    </location>
    <ligand>
        <name>sn-glycerol 3-phosphate</name>
        <dbReference type="ChEBI" id="CHEBI:57597"/>
    </ligand>
</feature>
<dbReference type="PANTHER" id="PTHR11728">
    <property type="entry name" value="GLYCEROL-3-PHOSPHATE DEHYDROGENASE"/>
    <property type="match status" value="1"/>
</dbReference>
<keyword evidence="5 7" id="KW-0594">Phospholipid biosynthesis</keyword>
<feature type="binding site" evidence="7">
    <location>
        <position position="103"/>
    </location>
    <ligand>
        <name>NADPH</name>
        <dbReference type="ChEBI" id="CHEBI:57783"/>
    </ligand>
</feature>
<dbReference type="PIRSF" id="PIRSF000114">
    <property type="entry name" value="Glycerol-3-P_dh"/>
    <property type="match status" value="1"/>
</dbReference>
<dbReference type="GO" id="GO:0046167">
    <property type="term" value="P:glycerol-3-phosphate biosynthetic process"/>
    <property type="evidence" value="ECO:0007669"/>
    <property type="project" value="UniProtKB-UniRule"/>
</dbReference>
<dbReference type="HAMAP" id="MF_00394">
    <property type="entry name" value="NAD_Glyc3P_dehydrog"/>
    <property type="match status" value="1"/>
</dbReference>
<feature type="binding site" evidence="7">
    <location>
        <position position="250"/>
    </location>
    <ligand>
        <name>sn-glycerol 3-phosphate</name>
        <dbReference type="ChEBI" id="CHEBI:57597"/>
    </ligand>
</feature>
<dbReference type="Gene3D" id="1.10.1040.10">
    <property type="entry name" value="N-(1-d-carboxylethyl)-l-norvaline Dehydrogenase, domain 2"/>
    <property type="match status" value="1"/>
</dbReference>